<feature type="transmembrane region" description="Helical" evidence="16">
    <location>
        <begin position="172"/>
        <end position="193"/>
    </location>
</feature>
<dbReference type="Gene3D" id="1.20.120.960">
    <property type="entry name" value="Histidine kinase NarX, sensor domain"/>
    <property type="match status" value="1"/>
</dbReference>
<evidence type="ECO:0000256" key="3">
    <source>
        <dbReference type="ARBA" id="ARBA00022475"/>
    </source>
</evidence>
<dbReference type="KEGG" id="sse:Ssed_1952"/>
<evidence type="ECO:0000256" key="8">
    <source>
        <dbReference type="ARBA" id="ARBA00022741"/>
    </source>
</evidence>
<keyword evidence="3 14" id="KW-1003">Cell membrane</keyword>
<evidence type="ECO:0000256" key="9">
    <source>
        <dbReference type="ARBA" id="ARBA00022777"/>
    </source>
</evidence>
<dbReference type="InterPro" id="IPR016380">
    <property type="entry name" value="Sig_transdc_His_kin_NarX/NarQ"/>
</dbReference>
<dbReference type="Pfam" id="PF02518">
    <property type="entry name" value="HATPase_c"/>
    <property type="match status" value="1"/>
</dbReference>
<feature type="coiled-coil region" evidence="15">
    <location>
        <begin position="241"/>
        <end position="268"/>
    </location>
</feature>
<dbReference type="GO" id="GO:0005886">
    <property type="term" value="C:plasma membrane"/>
    <property type="evidence" value="ECO:0007669"/>
    <property type="project" value="UniProtKB-SubCell"/>
</dbReference>
<sequence>MVNNEVGDMKIKQNLGESLYIDEPTSSSSLVASAGQFMAIIITLGLFSMISSILVAESLSGDAERINRAGSMRMQAIRVSRANLIDQDGSRPILSQEIQVFENKLSHLFFGGIASTIDDPEVIAQHQKILSSWDAIKQSPQTTSVEDFDRFTIKIDKLVNLLQMESEKKLSLLRLIQGITLFSILIVSALVLFKLNRSLIIPLKQLVRVASEAGKGNFNIKVDHIADNELGLLSRTIAHMSKQLENTYQEFEDRVDKKTQELTQSNQSLEVLYRAASNLSNYEYHQIDQKIIQELVQVLGYGKVSIVLCEKSINNLTFYKAKTNTIDHQYMDVHQFVLEKRGRFFGDIVWQVPKHETPEDWQKQLLQAMADIVATAIELEQKKNTENRLLIAEERAVIARELHDSLAQSLSFLKVQMSLLTRKMQKGLPEEQVNETINDIKQGLNHAYLQLRELLTTFRLKLDDPSLENALQGTVAEFAEKCQHAIELNFEIPQNYLTANQEIHVLQIIRESLSNVHRHAEASLAGVNLIKEDDKIKLAIWDNGRGLPSNLEQQGHFGLGIMKERAKSLNSVLAFEPNSPSGTKVLLEFIH</sequence>
<dbReference type="CDD" id="cd06225">
    <property type="entry name" value="HAMP"/>
    <property type="match status" value="1"/>
</dbReference>
<reference evidence="19 20" key="1">
    <citation type="submission" date="2007-08" db="EMBL/GenBank/DDBJ databases">
        <title>Complete sequence of Shewanella sediminis HAW-EB3.</title>
        <authorList>
            <consortium name="US DOE Joint Genome Institute"/>
            <person name="Copeland A."/>
            <person name="Lucas S."/>
            <person name="Lapidus A."/>
            <person name="Barry K."/>
            <person name="Glavina del Rio T."/>
            <person name="Dalin E."/>
            <person name="Tice H."/>
            <person name="Pitluck S."/>
            <person name="Chertkov O."/>
            <person name="Brettin T."/>
            <person name="Bruce D."/>
            <person name="Detter J.C."/>
            <person name="Han C."/>
            <person name="Schmutz J."/>
            <person name="Larimer F."/>
            <person name="Land M."/>
            <person name="Hauser L."/>
            <person name="Kyrpides N."/>
            <person name="Kim E."/>
            <person name="Zhao J.-S."/>
            <person name="Richardson P."/>
        </authorList>
    </citation>
    <scope>NUCLEOTIDE SEQUENCE [LARGE SCALE GENOMIC DNA]</scope>
    <source>
        <strain evidence="19 20">HAW-EB3</strain>
    </source>
</reference>
<dbReference type="AlphaFoldDB" id="A8FUN8"/>
<dbReference type="STRING" id="425104.Ssed_1952"/>
<evidence type="ECO:0000256" key="10">
    <source>
        <dbReference type="ARBA" id="ARBA00022840"/>
    </source>
</evidence>
<dbReference type="GO" id="GO:0005524">
    <property type="term" value="F:ATP binding"/>
    <property type="evidence" value="ECO:0007669"/>
    <property type="project" value="UniProtKB-UniRule"/>
</dbReference>
<keyword evidence="6 14" id="KW-0808">Transferase</keyword>
<dbReference type="InterPro" id="IPR036890">
    <property type="entry name" value="HATPase_C_sf"/>
</dbReference>
<keyword evidence="10 14" id="KW-0067">ATP-binding</keyword>
<dbReference type="HOGENOM" id="CLU_000445_20_10_6"/>
<evidence type="ECO:0000256" key="4">
    <source>
        <dbReference type="ARBA" id="ARBA00022519"/>
    </source>
</evidence>
<dbReference type="InterPro" id="IPR029095">
    <property type="entry name" value="NarX-like_N"/>
</dbReference>
<dbReference type="Gene3D" id="1.10.8.500">
    <property type="entry name" value="HAMP domain in histidine kinase"/>
    <property type="match status" value="1"/>
</dbReference>
<dbReference type="PROSITE" id="PS50885">
    <property type="entry name" value="HAMP"/>
    <property type="match status" value="1"/>
</dbReference>
<evidence type="ECO:0000313" key="19">
    <source>
        <dbReference type="EMBL" id="ABV36561.1"/>
    </source>
</evidence>
<dbReference type="InterPro" id="IPR005467">
    <property type="entry name" value="His_kinase_dom"/>
</dbReference>
<keyword evidence="20" id="KW-1185">Reference proteome</keyword>
<proteinExistence type="predicted"/>
<keyword evidence="9 14" id="KW-0418">Kinase</keyword>
<dbReference type="PANTHER" id="PTHR24421">
    <property type="entry name" value="NITRATE/NITRITE SENSOR PROTEIN NARX-RELATED"/>
    <property type="match status" value="1"/>
</dbReference>
<dbReference type="Pfam" id="PF07730">
    <property type="entry name" value="HisKA_3"/>
    <property type="match status" value="1"/>
</dbReference>
<evidence type="ECO:0000259" key="18">
    <source>
        <dbReference type="PROSITE" id="PS50885"/>
    </source>
</evidence>
<dbReference type="PANTHER" id="PTHR24421:SF10">
    <property type="entry name" value="NITRATE_NITRITE SENSOR PROTEIN NARQ"/>
    <property type="match status" value="1"/>
</dbReference>
<dbReference type="Pfam" id="PF13675">
    <property type="entry name" value="PilJ"/>
    <property type="match status" value="1"/>
</dbReference>
<evidence type="ECO:0000256" key="7">
    <source>
        <dbReference type="ARBA" id="ARBA00022692"/>
    </source>
</evidence>
<dbReference type="SUPFAM" id="SSF158472">
    <property type="entry name" value="HAMP domain-like"/>
    <property type="match status" value="1"/>
</dbReference>
<dbReference type="InterPro" id="IPR050482">
    <property type="entry name" value="Sensor_HK_TwoCompSys"/>
</dbReference>
<keyword evidence="8 14" id="KW-0547">Nucleotide-binding</keyword>
<keyword evidence="12 14" id="KW-0902">Two-component regulatory system</keyword>
<dbReference type="Proteomes" id="UP000002015">
    <property type="component" value="Chromosome"/>
</dbReference>
<dbReference type="CDD" id="cd16917">
    <property type="entry name" value="HATPase_UhpB-NarQ-NarX-like"/>
    <property type="match status" value="1"/>
</dbReference>
<name>A8FUN8_SHESH</name>
<evidence type="ECO:0000256" key="1">
    <source>
        <dbReference type="ARBA" id="ARBA00000085"/>
    </source>
</evidence>
<organism evidence="19 20">
    <name type="scientific">Shewanella sediminis (strain HAW-EB3)</name>
    <dbReference type="NCBI Taxonomy" id="425104"/>
    <lineage>
        <taxon>Bacteria</taxon>
        <taxon>Pseudomonadati</taxon>
        <taxon>Pseudomonadota</taxon>
        <taxon>Gammaproteobacteria</taxon>
        <taxon>Alteromonadales</taxon>
        <taxon>Shewanellaceae</taxon>
        <taxon>Shewanella</taxon>
    </lineage>
</organism>
<dbReference type="InterPro" id="IPR042295">
    <property type="entry name" value="NarX-like_N_sf"/>
</dbReference>
<evidence type="ECO:0000259" key="17">
    <source>
        <dbReference type="PROSITE" id="PS50109"/>
    </source>
</evidence>
<comment type="subcellular location">
    <subcellularLocation>
        <location evidence="2">Cell inner membrane</location>
        <topology evidence="2">Multi-pass membrane protein</topology>
    </subcellularLocation>
</comment>
<dbReference type="SUPFAM" id="SSF55874">
    <property type="entry name" value="ATPase domain of HSP90 chaperone/DNA topoisomerase II/histidine kinase"/>
    <property type="match status" value="1"/>
</dbReference>
<dbReference type="PROSITE" id="PS50109">
    <property type="entry name" value="HIS_KIN"/>
    <property type="match status" value="1"/>
</dbReference>
<dbReference type="InterPro" id="IPR011712">
    <property type="entry name" value="Sig_transdc_His_kin_sub3_dim/P"/>
</dbReference>
<keyword evidence="11 16" id="KW-1133">Transmembrane helix</keyword>
<evidence type="ECO:0000256" key="2">
    <source>
        <dbReference type="ARBA" id="ARBA00004429"/>
    </source>
</evidence>
<evidence type="ECO:0000313" key="20">
    <source>
        <dbReference type="Proteomes" id="UP000002015"/>
    </source>
</evidence>
<evidence type="ECO:0000256" key="6">
    <source>
        <dbReference type="ARBA" id="ARBA00022679"/>
    </source>
</evidence>
<keyword evidence="5" id="KW-0597">Phosphoprotein</keyword>
<evidence type="ECO:0000256" key="16">
    <source>
        <dbReference type="SAM" id="Phobius"/>
    </source>
</evidence>
<dbReference type="Gene3D" id="1.20.5.1930">
    <property type="match status" value="1"/>
</dbReference>
<evidence type="ECO:0000256" key="15">
    <source>
        <dbReference type="SAM" id="Coils"/>
    </source>
</evidence>
<evidence type="ECO:0000256" key="12">
    <source>
        <dbReference type="ARBA" id="ARBA00023012"/>
    </source>
</evidence>
<dbReference type="EC" id="2.7.13.3" evidence="14"/>
<protein>
    <recommendedName>
        <fullName evidence="14">Sensor protein</fullName>
        <ecNumber evidence="14">2.7.13.3</ecNumber>
    </recommendedName>
</protein>
<dbReference type="Gene3D" id="3.30.565.10">
    <property type="entry name" value="Histidine kinase-like ATPase, C-terminal domain"/>
    <property type="match status" value="1"/>
</dbReference>
<accession>A8FUN8</accession>
<dbReference type="eggNOG" id="COG3850">
    <property type="taxonomic scope" value="Bacteria"/>
</dbReference>
<dbReference type="InterPro" id="IPR003660">
    <property type="entry name" value="HAMP_dom"/>
</dbReference>
<gene>
    <name evidence="19" type="ordered locus">Ssed_1952</name>
</gene>
<dbReference type="PIRSF" id="PIRSF003167">
    <property type="entry name" value="STHK_NarX/NarQ"/>
    <property type="match status" value="1"/>
</dbReference>
<keyword evidence="7 16" id="KW-0812">Transmembrane</keyword>
<dbReference type="EMBL" id="CP000821">
    <property type="protein sequence ID" value="ABV36561.1"/>
    <property type="molecule type" value="Genomic_DNA"/>
</dbReference>
<keyword evidence="13 14" id="KW-0472">Membrane</keyword>
<dbReference type="SMART" id="SM00304">
    <property type="entry name" value="HAMP"/>
    <property type="match status" value="1"/>
</dbReference>
<dbReference type="Pfam" id="PF00672">
    <property type="entry name" value="HAMP"/>
    <property type="match status" value="1"/>
</dbReference>
<feature type="transmembrane region" description="Helical" evidence="16">
    <location>
        <begin position="37"/>
        <end position="56"/>
    </location>
</feature>
<evidence type="ECO:0000256" key="11">
    <source>
        <dbReference type="ARBA" id="ARBA00022989"/>
    </source>
</evidence>
<feature type="domain" description="HAMP" evidence="18">
    <location>
        <begin position="197"/>
        <end position="249"/>
    </location>
</feature>
<comment type="catalytic activity">
    <reaction evidence="1 14">
        <text>ATP + protein L-histidine = ADP + protein N-phospho-L-histidine.</text>
        <dbReference type="EC" id="2.7.13.3"/>
    </reaction>
</comment>
<dbReference type="GO" id="GO:0046983">
    <property type="term" value="F:protein dimerization activity"/>
    <property type="evidence" value="ECO:0007669"/>
    <property type="project" value="UniProtKB-UniRule"/>
</dbReference>
<dbReference type="GO" id="GO:0000155">
    <property type="term" value="F:phosphorelay sensor kinase activity"/>
    <property type="evidence" value="ECO:0007669"/>
    <property type="project" value="UniProtKB-UniRule"/>
</dbReference>
<keyword evidence="15" id="KW-0175">Coiled coil</keyword>
<feature type="domain" description="Histidine kinase" evidence="17">
    <location>
        <begin position="401"/>
        <end position="591"/>
    </location>
</feature>
<evidence type="ECO:0000256" key="5">
    <source>
        <dbReference type="ARBA" id="ARBA00022553"/>
    </source>
</evidence>
<dbReference type="InterPro" id="IPR003594">
    <property type="entry name" value="HATPase_dom"/>
</dbReference>
<keyword evidence="4 14" id="KW-0997">Cell inner membrane</keyword>
<evidence type="ECO:0000256" key="13">
    <source>
        <dbReference type="ARBA" id="ARBA00023136"/>
    </source>
</evidence>
<evidence type="ECO:0000256" key="14">
    <source>
        <dbReference type="PIRNR" id="PIRNR003167"/>
    </source>
</evidence>